<evidence type="ECO:0000259" key="3">
    <source>
        <dbReference type="PROSITE" id="PS50119"/>
    </source>
</evidence>
<dbReference type="Gene3D" id="2.120.10.30">
    <property type="entry name" value="TolB, C-terminal domain"/>
    <property type="match status" value="1"/>
</dbReference>
<feature type="coiled-coil region" evidence="2">
    <location>
        <begin position="142"/>
        <end position="199"/>
    </location>
</feature>
<evidence type="ECO:0000313" key="5">
    <source>
        <dbReference type="Proteomes" id="UP000005408"/>
    </source>
</evidence>
<dbReference type="PANTHER" id="PTHR25462:SF305">
    <property type="entry name" value="RING-TYPE DOMAIN-CONTAINING PROTEIN"/>
    <property type="match status" value="1"/>
</dbReference>
<reference evidence="4" key="1">
    <citation type="submission" date="2022-08" db="UniProtKB">
        <authorList>
            <consortium name="EnsemblMetazoa"/>
        </authorList>
    </citation>
    <scope>IDENTIFICATION</scope>
    <source>
        <strain evidence="4">05x7-T-G4-1.051#20</strain>
    </source>
</reference>
<evidence type="ECO:0000256" key="1">
    <source>
        <dbReference type="PROSITE-ProRule" id="PRU00024"/>
    </source>
</evidence>
<dbReference type="Proteomes" id="UP000005408">
    <property type="component" value="Unassembled WGS sequence"/>
</dbReference>
<dbReference type="AlphaFoldDB" id="A0A8W8J9H2"/>
<keyword evidence="1" id="KW-0862">Zinc</keyword>
<dbReference type="SUPFAM" id="SSF101898">
    <property type="entry name" value="NHL repeat"/>
    <property type="match status" value="1"/>
</dbReference>
<keyword evidence="2" id="KW-0175">Coiled coil</keyword>
<dbReference type="SMART" id="SM00336">
    <property type="entry name" value="BBOX"/>
    <property type="match status" value="2"/>
</dbReference>
<dbReference type="SUPFAM" id="SSF57845">
    <property type="entry name" value="B-box zinc-binding domain"/>
    <property type="match status" value="1"/>
</dbReference>
<feature type="domain" description="B box-type" evidence="3">
    <location>
        <begin position="58"/>
        <end position="98"/>
    </location>
</feature>
<evidence type="ECO:0000256" key="2">
    <source>
        <dbReference type="SAM" id="Coils"/>
    </source>
</evidence>
<dbReference type="PANTHER" id="PTHR25462">
    <property type="entry name" value="BONUS, ISOFORM C-RELATED"/>
    <property type="match status" value="1"/>
</dbReference>
<proteinExistence type="predicted"/>
<dbReference type="GO" id="GO:0005654">
    <property type="term" value="C:nucleoplasm"/>
    <property type="evidence" value="ECO:0007669"/>
    <property type="project" value="TreeGrafter"/>
</dbReference>
<dbReference type="PROSITE" id="PS50119">
    <property type="entry name" value="ZF_BBOX"/>
    <property type="match status" value="2"/>
</dbReference>
<dbReference type="Gene3D" id="3.30.160.60">
    <property type="entry name" value="Classic Zinc Finger"/>
    <property type="match status" value="1"/>
</dbReference>
<dbReference type="GO" id="GO:0008270">
    <property type="term" value="F:zinc ion binding"/>
    <property type="evidence" value="ECO:0007669"/>
    <property type="project" value="UniProtKB-KW"/>
</dbReference>
<dbReference type="InterPro" id="IPR011042">
    <property type="entry name" value="6-blade_b-propeller_TolB-like"/>
</dbReference>
<keyword evidence="1" id="KW-0863">Zinc-finger</keyword>
<keyword evidence="5" id="KW-1185">Reference proteome</keyword>
<feature type="domain" description="B box-type" evidence="3">
    <location>
        <begin position="5"/>
        <end position="52"/>
    </location>
</feature>
<protein>
    <recommendedName>
        <fullName evidence="3">B box-type domain-containing protein</fullName>
    </recommendedName>
</protein>
<evidence type="ECO:0000313" key="4">
    <source>
        <dbReference type="EnsemblMetazoa" id="G17949.1:cds"/>
    </source>
</evidence>
<dbReference type="GO" id="GO:0061630">
    <property type="term" value="F:ubiquitin protein ligase activity"/>
    <property type="evidence" value="ECO:0007669"/>
    <property type="project" value="TreeGrafter"/>
</dbReference>
<dbReference type="InterPro" id="IPR047153">
    <property type="entry name" value="TRIM45/56/19-like"/>
</dbReference>
<organism evidence="4 5">
    <name type="scientific">Magallana gigas</name>
    <name type="common">Pacific oyster</name>
    <name type="synonym">Crassostrea gigas</name>
    <dbReference type="NCBI Taxonomy" id="29159"/>
    <lineage>
        <taxon>Eukaryota</taxon>
        <taxon>Metazoa</taxon>
        <taxon>Spiralia</taxon>
        <taxon>Lophotrochozoa</taxon>
        <taxon>Mollusca</taxon>
        <taxon>Bivalvia</taxon>
        <taxon>Autobranchia</taxon>
        <taxon>Pteriomorphia</taxon>
        <taxon>Ostreida</taxon>
        <taxon>Ostreoidea</taxon>
        <taxon>Ostreidae</taxon>
        <taxon>Magallana</taxon>
    </lineage>
</organism>
<accession>A0A8W8J9H2</accession>
<dbReference type="InterPro" id="IPR000315">
    <property type="entry name" value="Znf_B-box"/>
</dbReference>
<dbReference type="CDD" id="cd19757">
    <property type="entry name" value="Bbox1"/>
    <property type="match status" value="1"/>
</dbReference>
<keyword evidence="1" id="KW-0479">Metal-binding</keyword>
<dbReference type="EnsemblMetazoa" id="G17949.1">
    <property type="protein sequence ID" value="G17949.1:cds"/>
    <property type="gene ID" value="G17949"/>
</dbReference>
<name>A0A8W8J9H2_MAGGI</name>
<sequence>MSGAQDSVNCGLCKEEAAERICETCNVNLCKNCIGRHVTNNDGSTSHSIVKHKDRKSSEDLQCVDHKQICVIFCNTCNRALCQSCLALNIHKHQLVEISSAIRSRLATLDKETEELEQSLEPGYEKIILELETLLSLQKKCHAEIQEKMKEQGNRLKQALNTMIDQYSKQAKENEKRDIEDCTNLISKIKNNLEAIRQSAEVNKDISKSKNAQVLTHISKNETFREIPALFELTASTFSPGKIIPEQLQDMFGELSKSMKKNKKPQFIISNINLLENEDCLKTPEIIRVCETGLKVSPKVCCLHKSKKCFVRSGVNIKCFDDKGKVLGIHALKPENHFLIDITVTSDNHLVYSDNRERSINKVKNIEDNRTERVITLNGWKPLAVCCSSKDELLVTMQTDDGKENKVVRFKDSNVLQEIQYNDQDKALYSNPLFVCENTNFDICVSDWDDVIVVDSSGEFMFAYNGNRELRRFKNKFNPRGIVCDALQHILVCDFLNNIIHIINHNGHFLRFIDNCDLYCPQDLSISCNNELYVVGNSTDILKVISYLSYDS</sequence>